<dbReference type="AlphaFoldDB" id="A0A0M4EQM8"/>
<dbReference type="Proteomes" id="UP000494163">
    <property type="component" value="Chromosome 3L"/>
</dbReference>
<dbReference type="Gene3D" id="4.10.530.10">
    <property type="entry name" value="Gamma-fibrinogen Carboxyl Terminal Fragment, domain 2"/>
    <property type="match status" value="1"/>
</dbReference>
<dbReference type="InterPro" id="IPR036056">
    <property type="entry name" value="Fibrinogen-like_C"/>
</dbReference>
<dbReference type="EMBL" id="CP012525">
    <property type="protein sequence ID" value="ALC44605.1"/>
    <property type="molecule type" value="Genomic_DNA"/>
</dbReference>
<dbReference type="SUPFAM" id="SSF56496">
    <property type="entry name" value="Fibrinogen C-terminal domain-like"/>
    <property type="match status" value="3"/>
</dbReference>
<dbReference type="PANTHER" id="PTHR19143">
    <property type="entry name" value="FIBRINOGEN/TENASCIN/ANGIOPOEITIN"/>
    <property type="match status" value="1"/>
</dbReference>
<reference evidence="5 6" key="1">
    <citation type="submission" date="2015-08" db="EMBL/GenBank/DDBJ databases">
        <title>Ancestral chromatin configuration constrains chromatin evolution on differentiating sex chromosomes in Drosophila.</title>
        <authorList>
            <person name="Zhou Q."/>
            <person name="Bachtrog D."/>
        </authorList>
    </citation>
    <scope>NUCLEOTIDE SEQUENCE [LARGE SCALE GENOMIC DNA]</scope>
    <source>
        <tissue evidence="5">Whole larvae</tissue>
    </source>
</reference>
<keyword evidence="1" id="KW-0175">Coiled coil</keyword>
<evidence type="ECO:0000256" key="3">
    <source>
        <dbReference type="SAM" id="SignalP"/>
    </source>
</evidence>
<dbReference type="OrthoDB" id="6145874at2759"/>
<evidence type="ECO:0000259" key="4">
    <source>
        <dbReference type="PROSITE" id="PS51406"/>
    </source>
</evidence>
<dbReference type="Gene3D" id="3.90.215.10">
    <property type="entry name" value="Gamma Fibrinogen, chain A, domain 1"/>
    <property type="match status" value="2"/>
</dbReference>
<dbReference type="PANTHER" id="PTHR19143:SF327">
    <property type="entry name" value="FI21813P1-RELATED"/>
    <property type="match status" value="1"/>
</dbReference>
<evidence type="ECO:0000256" key="2">
    <source>
        <dbReference type="SAM" id="MobiDB-lite"/>
    </source>
</evidence>
<feature type="domain" description="Fibrinogen C-terminal" evidence="4">
    <location>
        <begin position="512"/>
        <end position="718"/>
    </location>
</feature>
<dbReference type="GO" id="GO:0005615">
    <property type="term" value="C:extracellular space"/>
    <property type="evidence" value="ECO:0007669"/>
    <property type="project" value="TreeGrafter"/>
</dbReference>
<dbReference type="PROSITE" id="PS51406">
    <property type="entry name" value="FIBRINOGEN_C_2"/>
    <property type="match status" value="2"/>
</dbReference>
<evidence type="ECO:0000256" key="1">
    <source>
        <dbReference type="SAM" id="Coils"/>
    </source>
</evidence>
<accession>A0A0M4EQM8</accession>
<dbReference type="InterPro" id="IPR002181">
    <property type="entry name" value="Fibrinogen_a/b/g_C_dom"/>
</dbReference>
<evidence type="ECO:0000313" key="5">
    <source>
        <dbReference type="EMBL" id="ALC44605.1"/>
    </source>
</evidence>
<gene>
    <name evidence="5" type="ORF">Dbus_chr3Lg1771</name>
</gene>
<feature type="coiled-coil region" evidence="1">
    <location>
        <begin position="38"/>
        <end position="89"/>
    </location>
</feature>
<proteinExistence type="predicted"/>
<dbReference type="InterPro" id="IPR014716">
    <property type="entry name" value="Fibrinogen_a/b/g_C_1"/>
</dbReference>
<dbReference type="SMART" id="SM00186">
    <property type="entry name" value="FBG"/>
    <property type="match status" value="2"/>
</dbReference>
<dbReference type="Pfam" id="PF00147">
    <property type="entry name" value="Fibrinogen_C"/>
    <property type="match status" value="3"/>
</dbReference>
<organism evidence="5 6">
    <name type="scientific">Drosophila busckii</name>
    <name type="common">Fruit fly</name>
    <dbReference type="NCBI Taxonomy" id="30019"/>
    <lineage>
        <taxon>Eukaryota</taxon>
        <taxon>Metazoa</taxon>
        <taxon>Ecdysozoa</taxon>
        <taxon>Arthropoda</taxon>
        <taxon>Hexapoda</taxon>
        <taxon>Insecta</taxon>
        <taxon>Pterygota</taxon>
        <taxon>Neoptera</taxon>
        <taxon>Endopterygota</taxon>
        <taxon>Diptera</taxon>
        <taxon>Brachycera</taxon>
        <taxon>Muscomorpha</taxon>
        <taxon>Ephydroidea</taxon>
        <taxon>Drosophilidae</taxon>
        <taxon>Drosophila</taxon>
    </lineage>
</organism>
<name>A0A0M4EQM8_DROBS</name>
<feature type="signal peptide" evidence="3">
    <location>
        <begin position="1"/>
        <end position="27"/>
    </location>
</feature>
<protein>
    <submittedName>
        <fullName evidence="5">Maker744</fullName>
    </submittedName>
</protein>
<sequence>MKYTHCCNCALLIAVLLAAIGFLETAASNEHELNDNNVDVLIKKIEQLKAENNNLKHKIKQSNKLVESYDSIIADLKESNRDLRSANAETASDAKKIKLLFETYINILCSEKCDMEVKNQTELLTKPEIYFKYAKANKTNELQGELVKLQDQIKQDTKNVEVVKKLLQPKNSCVTHKPGEHEIEVPGLKPFKVLCADYRVMGPGWTMIQQRINGKEDFQRDWNAYRDGFGSFDGDFFLGLDKIHHITHSQRYLLYIYMQKFNNRESSAHYSNFRVGSEADQFELQSLGVYSWSGLKSDHLVEHMKFTTYDRDNDKLDTGNCAKDHRSGGNADRMRPHERMKFTTHDRDNDKWMFDNCASDHNSGGWWYTNCGVWEKNGLLDAYKHNMADLRESNNNEIAQTETNGKKIEQLCEKYIQNSEKCEMERRNQNESLTKQENCTQELIIKSNKINELQDQIIKIQDQKTNDEKKKFEEQKTKDEKQKLEEQKTKDEKKKLEEQKKKLEEQKTKDEKKKSKERVNCSPIGEQIIKVPGLQPSEGLCSGGHHWIVIQRRINGKEDFQRDWNTYRDGFGSSDGDFFLGLNKIHQKTHSQRHELYCYMETYDNTWYAARYDNFRVGSEADLFELQSLGEYTWTNINGDQLRVNEHMKFTTYDRDNDQWTDGNCANVIRSGGWWYTRFCGWCNLNAKYFPNEVYESKAIHWYAWNTLKKVQMLIRPI</sequence>
<keyword evidence="3" id="KW-0732">Signal</keyword>
<feature type="domain" description="Fibrinogen C-terminal" evidence="4">
    <location>
        <begin position="164"/>
        <end position="378"/>
    </location>
</feature>
<feature type="chain" id="PRO_5005793883" evidence="3">
    <location>
        <begin position="28"/>
        <end position="718"/>
    </location>
</feature>
<keyword evidence="6" id="KW-1185">Reference proteome</keyword>
<feature type="region of interest" description="Disordered" evidence="2">
    <location>
        <begin position="463"/>
        <end position="519"/>
    </location>
</feature>
<dbReference type="InterPro" id="IPR050373">
    <property type="entry name" value="Fibrinogen_C-term_domain"/>
</dbReference>
<evidence type="ECO:0000313" key="6">
    <source>
        <dbReference type="Proteomes" id="UP000494163"/>
    </source>
</evidence>